<dbReference type="InParanoid" id="A0A0V0QIM9"/>
<protein>
    <submittedName>
        <fullName evidence="7">WD40-repeat-containing domain</fullName>
    </submittedName>
</protein>
<dbReference type="FunCoup" id="A0A0V0QIM9">
    <property type="interactions" value="130"/>
</dbReference>
<keyword evidence="2" id="KW-0963">Cytoplasm</keyword>
<dbReference type="Gene3D" id="2.130.10.10">
    <property type="entry name" value="YVTN repeat-like/Quinoprotein amine dehydrogenase"/>
    <property type="match status" value="2"/>
</dbReference>
<name>A0A0V0QIM9_PSEPJ</name>
<dbReference type="PANTHER" id="PTHR12442">
    <property type="entry name" value="DYNEIN INTERMEDIATE CHAIN"/>
    <property type="match status" value="1"/>
</dbReference>
<reference evidence="7 8" key="1">
    <citation type="journal article" date="2015" name="Sci. Rep.">
        <title>Genome of the facultative scuticociliatosis pathogen Pseudocohnilembus persalinus provides insight into its virulence through horizontal gene transfer.</title>
        <authorList>
            <person name="Xiong J."/>
            <person name="Wang G."/>
            <person name="Cheng J."/>
            <person name="Tian M."/>
            <person name="Pan X."/>
            <person name="Warren A."/>
            <person name="Jiang C."/>
            <person name="Yuan D."/>
            <person name="Miao W."/>
        </authorList>
    </citation>
    <scope>NUCLEOTIDE SEQUENCE [LARGE SCALE GENOMIC DNA]</scope>
    <source>
        <strain evidence="7">36N120E</strain>
    </source>
</reference>
<dbReference type="AlphaFoldDB" id="A0A0V0QIM9"/>
<organism evidence="7 8">
    <name type="scientific">Pseudocohnilembus persalinus</name>
    <name type="common">Ciliate</name>
    <dbReference type="NCBI Taxonomy" id="266149"/>
    <lineage>
        <taxon>Eukaryota</taxon>
        <taxon>Sar</taxon>
        <taxon>Alveolata</taxon>
        <taxon>Ciliophora</taxon>
        <taxon>Intramacronucleata</taxon>
        <taxon>Oligohymenophorea</taxon>
        <taxon>Scuticociliatia</taxon>
        <taxon>Philasterida</taxon>
        <taxon>Pseudocohnilembidae</taxon>
        <taxon>Pseudocohnilembus</taxon>
    </lineage>
</organism>
<feature type="compositionally biased region" description="Basic and acidic residues" evidence="6">
    <location>
        <begin position="1"/>
        <end position="26"/>
    </location>
</feature>
<comment type="subcellular location">
    <subcellularLocation>
        <location evidence="1">Cytoplasm</location>
    </subcellularLocation>
</comment>
<dbReference type="Pfam" id="PF00400">
    <property type="entry name" value="WD40"/>
    <property type="match status" value="2"/>
</dbReference>
<dbReference type="OrthoDB" id="4189at2759"/>
<evidence type="ECO:0000256" key="5">
    <source>
        <dbReference type="PROSITE-ProRule" id="PRU00221"/>
    </source>
</evidence>
<proteinExistence type="predicted"/>
<feature type="region of interest" description="Disordered" evidence="6">
    <location>
        <begin position="1"/>
        <end position="63"/>
    </location>
</feature>
<evidence type="ECO:0000256" key="4">
    <source>
        <dbReference type="ARBA" id="ARBA00022737"/>
    </source>
</evidence>
<keyword evidence="8" id="KW-1185">Reference proteome</keyword>
<dbReference type="InterPro" id="IPR015943">
    <property type="entry name" value="WD40/YVTN_repeat-like_dom_sf"/>
</dbReference>
<evidence type="ECO:0000256" key="6">
    <source>
        <dbReference type="SAM" id="MobiDB-lite"/>
    </source>
</evidence>
<evidence type="ECO:0000256" key="2">
    <source>
        <dbReference type="ARBA" id="ARBA00022490"/>
    </source>
</evidence>
<accession>A0A0V0QIM9</accession>
<feature type="repeat" description="WD" evidence="5">
    <location>
        <begin position="490"/>
        <end position="532"/>
    </location>
</feature>
<sequence length="595" mass="68171">MDDKKVALQKKKEELEKRKRERERTRISQQNPEQQQQISSSQPQTQTSTGLGLSSHNQDEFSGNLLDNYYKKWQEDSQNKKKENLKSENQIGEIQIGFEQKDTISIGTQCLIIENSKQNGEQDDQEQGEAVIPPKHQMENRNRTESTNFNNSQILNTAEKNQGGSEQLKRKNSLSKEDLDQIQKSSEFSAFFDRCSKLVEKALNNEEVQHLENQFEEMIDDEQIDKNDPLHLETKFYDQQFCENRVITNLQWSPNFTDVFLASYSQNEEGTINDPVGVVLVWSAGLKSRPEFHCICQSQITQASFYPYNNNLIIGGCYNGQIVIWDVREKNMPVQRSSQEGHAYPIYSLNIVGTSNAHNIVSISNDGTLCTWDMNMLNQPQRKENMKYKNAKDGSVHEVNITCLNFKEDEANSFLVGNENGNLYSGLLHSNNEQVLNNCYQGHNAPITAISQGSIQDNSPYLSNLVLTSSFDWSIKLWNPSVSQQSLYTFENNEDYIYDIQWNKQNPSMFATATGDGYIDIWDLQHDMELPVGRHLSPNQQAFNKLAWRQNGDKLLAGDIKGSINLYGIQKKFLKVDTSKYQEIENVLKSNVDSI</sequence>
<dbReference type="Proteomes" id="UP000054937">
    <property type="component" value="Unassembled WGS sequence"/>
</dbReference>
<dbReference type="PROSITE" id="PS50082">
    <property type="entry name" value="WD_REPEATS_2"/>
    <property type="match status" value="1"/>
</dbReference>
<evidence type="ECO:0000313" key="7">
    <source>
        <dbReference type="EMBL" id="KRX01996.1"/>
    </source>
</evidence>
<gene>
    <name evidence="7" type="ORF">PPERSA_07641</name>
</gene>
<keyword evidence="3 5" id="KW-0853">WD repeat</keyword>
<dbReference type="GO" id="GO:0005868">
    <property type="term" value="C:cytoplasmic dynein complex"/>
    <property type="evidence" value="ECO:0007669"/>
    <property type="project" value="TreeGrafter"/>
</dbReference>
<evidence type="ECO:0000256" key="3">
    <source>
        <dbReference type="ARBA" id="ARBA00022574"/>
    </source>
</evidence>
<dbReference type="SMART" id="SM00320">
    <property type="entry name" value="WD40"/>
    <property type="match status" value="5"/>
</dbReference>
<dbReference type="EMBL" id="LDAU01000159">
    <property type="protein sequence ID" value="KRX01996.1"/>
    <property type="molecule type" value="Genomic_DNA"/>
</dbReference>
<feature type="region of interest" description="Disordered" evidence="6">
    <location>
        <begin position="117"/>
        <end position="176"/>
    </location>
</feature>
<keyword evidence="4" id="KW-0677">Repeat</keyword>
<dbReference type="InterPro" id="IPR001680">
    <property type="entry name" value="WD40_rpt"/>
</dbReference>
<dbReference type="GO" id="GO:0010970">
    <property type="term" value="P:transport along microtubule"/>
    <property type="evidence" value="ECO:0007669"/>
    <property type="project" value="TreeGrafter"/>
</dbReference>
<evidence type="ECO:0000256" key="1">
    <source>
        <dbReference type="ARBA" id="ARBA00004496"/>
    </source>
</evidence>
<dbReference type="PANTHER" id="PTHR12442:SF22">
    <property type="entry name" value="CYTOPLASMIC DYNEIN 1 INTERMEDIATE CHAIN-RELATED"/>
    <property type="match status" value="1"/>
</dbReference>
<feature type="compositionally biased region" description="Low complexity" evidence="6">
    <location>
        <begin position="27"/>
        <end position="48"/>
    </location>
</feature>
<evidence type="ECO:0000313" key="8">
    <source>
        <dbReference type="Proteomes" id="UP000054937"/>
    </source>
</evidence>
<dbReference type="GO" id="GO:0005737">
    <property type="term" value="C:cytoplasm"/>
    <property type="evidence" value="ECO:0007669"/>
    <property type="project" value="UniProtKB-SubCell"/>
</dbReference>
<dbReference type="GO" id="GO:0045503">
    <property type="term" value="F:dynein light chain binding"/>
    <property type="evidence" value="ECO:0007669"/>
    <property type="project" value="TreeGrafter"/>
</dbReference>
<dbReference type="InterPro" id="IPR036322">
    <property type="entry name" value="WD40_repeat_dom_sf"/>
</dbReference>
<comment type="caution">
    <text evidence="7">The sequence shown here is derived from an EMBL/GenBank/DDBJ whole genome shotgun (WGS) entry which is preliminary data.</text>
</comment>
<dbReference type="OMA" id="MHDRPEY"/>
<dbReference type="InterPro" id="IPR050687">
    <property type="entry name" value="Dynein_IC"/>
</dbReference>
<dbReference type="SUPFAM" id="SSF50978">
    <property type="entry name" value="WD40 repeat-like"/>
    <property type="match status" value="1"/>
</dbReference>
<dbReference type="GO" id="GO:0045504">
    <property type="term" value="F:dynein heavy chain binding"/>
    <property type="evidence" value="ECO:0007669"/>
    <property type="project" value="TreeGrafter"/>
</dbReference>
<feature type="compositionally biased region" description="Polar residues" evidence="6">
    <location>
        <begin position="145"/>
        <end position="165"/>
    </location>
</feature>